<evidence type="ECO:0000313" key="4">
    <source>
        <dbReference type="Proteomes" id="UP000256485"/>
    </source>
</evidence>
<keyword evidence="2" id="KW-0812">Transmembrane</keyword>
<accession>A0A3D9V1P3</accession>
<feature type="compositionally biased region" description="Low complexity" evidence="1">
    <location>
        <begin position="323"/>
        <end position="332"/>
    </location>
</feature>
<dbReference type="EMBL" id="QTUC01000001">
    <property type="protein sequence ID" value="REF35369.1"/>
    <property type="molecule type" value="Genomic_DNA"/>
</dbReference>
<proteinExistence type="predicted"/>
<organism evidence="3 4">
    <name type="scientific">Thermasporomyces composti</name>
    <dbReference type="NCBI Taxonomy" id="696763"/>
    <lineage>
        <taxon>Bacteria</taxon>
        <taxon>Bacillati</taxon>
        <taxon>Actinomycetota</taxon>
        <taxon>Actinomycetes</taxon>
        <taxon>Propionibacteriales</taxon>
        <taxon>Nocardioidaceae</taxon>
        <taxon>Thermasporomyces</taxon>
    </lineage>
</organism>
<reference evidence="3 4" key="1">
    <citation type="submission" date="2018-08" db="EMBL/GenBank/DDBJ databases">
        <title>Sequencing the genomes of 1000 actinobacteria strains.</title>
        <authorList>
            <person name="Klenk H.-P."/>
        </authorList>
    </citation>
    <scope>NUCLEOTIDE SEQUENCE [LARGE SCALE GENOMIC DNA]</scope>
    <source>
        <strain evidence="3 4">DSM 22891</strain>
    </source>
</reference>
<keyword evidence="2" id="KW-1133">Transmembrane helix</keyword>
<feature type="region of interest" description="Disordered" evidence="1">
    <location>
        <begin position="226"/>
        <end position="497"/>
    </location>
</feature>
<feature type="compositionally biased region" description="Pro residues" evidence="1">
    <location>
        <begin position="333"/>
        <end position="342"/>
    </location>
</feature>
<feature type="compositionally biased region" description="Pro residues" evidence="1">
    <location>
        <begin position="280"/>
        <end position="322"/>
    </location>
</feature>
<feature type="transmembrane region" description="Helical" evidence="2">
    <location>
        <begin position="181"/>
        <end position="202"/>
    </location>
</feature>
<keyword evidence="2" id="KW-0472">Membrane</keyword>
<dbReference type="AlphaFoldDB" id="A0A3D9V1P3"/>
<feature type="compositionally biased region" description="Basic and acidic residues" evidence="1">
    <location>
        <begin position="488"/>
        <end position="497"/>
    </location>
</feature>
<keyword evidence="4" id="KW-1185">Reference proteome</keyword>
<sequence>MRVFRVITGSVVALVGLTVLVVGALAAFKYIGPDDVIASSPRELKTEGVAIATPPDLLDYHGNRVEVTVEPVDRDRHVFIGVAHDVDVRSYLSESRYLRILEVEYPLRLTTREVPGDRGRVIPPASLDWWMVKTTGAGKQTLSWRLEDGPYDLVIMHADGDAPVAVQVSFGIELPGAFRTALLVAVGGLVVLALGLVITGVFRRRPPVVDDDDEIRWDGGEAWSQNEFWRTSQPAPRVTGPRTPVGDPMELGRAAGTPEAPNAQRPATPLEHRPAGGPRQGPPAFPPPPTTHDQPPGPVPRHGPPPPYGGHQRPPAPMPPRAFHPTPADGRPPAVPPAPPTSTPQSSAVPPMRMAPRHAGPGDVGPLDRPARPSETRGTPGGEPGSFRPDASSSTMPSRPMAQGHVEPPPAPSAPRSVVGDAFNQPSEEGAPRLTGSSHSGDVPGGRHVERSHLDRSHLDDGIALGADYAEPPPWLPGPVSPVVPAPGERKDSADRG</sequence>
<evidence type="ECO:0000313" key="3">
    <source>
        <dbReference type="EMBL" id="REF35369.1"/>
    </source>
</evidence>
<dbReference type="Proteomes" id="UP000256485">
    <property type="component" value="Unassembled WGS sequence"/>
</dbReference>
<comment type="caution">
    <text evidence="3">The sequence shown here is derived from an EMBL/GenBank/DDBJ whole genome shotgun (WGS) entry which is preliminary data.</text>
</comment>
<gene>
    <name evidence="3" type="ORF">DFJ64_0748</name>
</gene>
<evidence type="ECO:0000256" key="2">
    <source>
        <dbReference type="SAM" id="Phobius"/>
    </source>
</evidence>
<evidence type="ECO:0000256" key="1">
    <source>
        <dbReference type="SAM" id="MobiDB-lite"/>
    </source>
</evidence>
<protein>
    <submittedName>
        <fullName evidence="3">Uncharacterized protein</fullName>
    </submittedName>
</protein>
<feature type="compositionally biased region" description="Pro residues" evidence="1">
    <location>
        <begin position="471"/>
        <end position="485"/>
    </location>
</feature>
<name>A0A3D9V1P3_THECX</name>
<feature type="compositionally biased region" description="Basic and acidic residues" evidence="1">
    <location>
        <begin position="445"/>
        <end position="461"/>
    </location>
</feature>